<comment type="caution">
    <text evidence="1">The sequence shown here is derived from an EMBL/GenBank/DDBJ whole genome shotgun (WGS) entry which is preliminary data.</text>
</comment>
<gene>
    <name evidence="1" type="ORF">ACFFJ8_24885</name>
</gene>
<evidence type="ECO:0000313" key="1">
    <source>
        <dbReference type="EMBL" id="MFC0394582.1"/>
    </source>
</evidence>
<name>A0ABV6JGB7_9BACL</name>
<dbReference type="EMBL" id="JBHLVF010000041">
    <property type="protein sequence ID" value="MFC0394582.1"/>
    <property type="molecule type" value="Genomic_DNA"/>
</dbReference>
<evidence type="ECO:0008006" key="3">
    <source>
        <dbReference type="Google" id="ProtNLM"/>
    </source>
</evidence>
<dbReference type="Proteomes" id="UP001589818">
    <property type="component" value="Unassembled WGS sequence"/>
</dbReference>
<reference evidence="1 2" key="1">
    <citation type="submission" date="2024-09" db="EMBL/GenBank/DDBJ databases">
        <authorList>
            <person name="Sun Q."/>
            <person name="Mori K."/>
        </authorList>
    </citation>
    <scope>NUCLEOTIDE SEQUENCE [LARGE SCALE GENOMIC DNA]</scope>
    <source>
        <strain evidence="1 2">CCM 4839</strain>
    </source>
</reference>
<dbReference type="RefSeq" id="WP_204815764.1">
    <property type="nucleotide sequence ID" value="NZ_JANHOF010000001.1"/>
</dbReference>
<sequence>MSWIAVQPYYKVHREIIFNEQRTVLQDREMYLYPDKIVTRFRVFGIEQVFDLSYRRMGGQDGILYLHTNRGVYSYTVKEDPSGFIEIFKGLK</sequence>
<accession>A0ABV6JGB7</accession>
<protein>
    <recommendedName>
        <fullName evidence="3">Bacterial Pleckstrin homology domain-containing protein</fullName>
    </recommendedName>
</protein>
<keyword evidence="2" id="KW-1185">Reference proteome</keyword>
<proteinExistence type="predicted"/>
<organism evidence="1 2">
    <name type="scientific">Paenibacillus mendelii</name>
    <dbReference type="NCBI Taxonomy" id="206163"/>
    <lineage>
        <taxon>Bacteria</taxon>
        <taxon>Bacillati</taxon>
        <taxon>Bacillota</taxon>
        <taxon>Bacilli</taxon>
        <taxon>Bacillales</taxon>
        <taxon>Paenibacillaceae</taxon>
        <taxon>Paenibacillus</taxon>
    </lineage>
</organism>
<evidence type="ECO:0000313" key="2">
    <source>
        <dbReference type="Proteomes" id="UP001589818"/>
    </source>
</evidence>